<dbReference type="RefSeq" id="WP_135646798.1">
    <property type="nucleotide sequence ID" value="NZ_RQER01000001.1"/>
</dbReference>
<dbReference type="InterPro" id="IPR018699">
    <property type="entry name" value="DUF2203"/>
</dbReference>
<protein>
    <submittedName>
        <fullName evidence="1">DUF2203 family protein</fullName>
    </submittedName>
</protein>
<evidence type="ECO:0000313" key="3">
    <source>
        <dbReference type="Proteomes" id="UP000297273"/>
    </source>
</evidence>
<dbReference type="PIRSF" id="PIRSF016498">
    <property type="entry name" value="UCP016498"/>
    <property type="match status" value="1"/>
</dbReference>
<accession>A0A5F1ZN18</accession>
<dbReference type="Pfam" id="PF09969">
    <property type="entry name" value="DUF2203"/>
    <property type="match status" value="1"/>
</dbReference>
<evidence type="ECO:0000313" key="2">
    <source>
        <dbReference type="EMBL" id="TGL38297.1"/>
    </source>
</evidence>
<name>A0A5F1ZN18_9LEPT</name>
<sequence length="120" mass="14385">MERKIWTYEEARKILPYVRSITEDFYDEVGKLHKELKEGLYQENELEAREAKVEELLTDWSSKVRELGIEVKGLWLVDFDNGKGYYCWHLGEEDLLFEHGYDEGFSGRKPIRDIDDEDYK</sequence>
<dbReference type="EMBL" id="RQER01000001">
    <property type="protein sequence ID" value="TGK05160.1"/>
    <property type="molecule type" value="Genomic_DNA"/>
</dbReference>
<gene>
    <name evidence="1" type="ORF">EHO57_00315</name>
    <name evidence="2" type="ORF">EHQ53_16075</name>
</gene>
<dbReference type="Proteomes" id="UP000297946">
    <property type="component" value="Unassembled WGS sequence"/>
</dbReference>
<organism evidence="1 4">
    <name type="scientific">Leptospira langatensis</name>
    <dbReference type="NCBI Taxonomy" id="2484983"/>
    <lineage>
        <taxon>Bacteria</taxon>
        <taxon>Pseudomonadati</taxon>
        <taxon>Spirochaetota</taxon>
        <taxon>Spirochaetia</taxon>
        <taxon>Leptospirales</taxon>
        <taxon>Leptospiraceae</taxon>
        <taxon>Leptospira</taxon>
    </lineage>
</organism>
<reference evidence="1 4" key="2">
    <citation type="journal article" date="2019" name="PLoS Negl. Trop. Dis.">
        <title>Revisiting the worldwide diversity of Leptospira species in the environment.</title>
        <authorList>
            <person name="Vincent A.T."/>
            <person name="Schiettekatte O."/>
            <person name="Bourhy P."/>
            <person name="Veyrier F.J."/>
            <person name="Picardeau M."/>
        </authorList>
    </citation>
    <scope>NUCLEOTIDE SEQUENCE [LARGE SCALE GENOMIC DNA]</scope>
    <source>
        <strain evidence="2">201702690</strain>
        <strain evidence="1 4">SSW18</strain>
    </source>
</reference>
<evidence type="ECO:0000313" key="1">
    <source>
        <dbReference type="EMBL" id="TGK05160.1"/>
    </source>
</evidence>
<dbReference type="AlphaFoldDB" id="A0A5F1ZN18"/>
<dbReference type="EMBL" id="RQGC01000013">
    <property type="protein sequence ID" value="TGL38297.1"/>
    <property type="molecule type" value="Genomic_DNA"/>
</dbReference>
<dbReference type="OrthoDB" id="9802910at2"/>
<keyword evidence="3" id="KW-1185">Reference proteome</keyword>
<reference evidence="2" key="1">
    <citation type="submission" date="2018-10" db="EMBL/GenBank/DDBJ databases">
        <authorList>
            <person name="Vincent A.T."/>
            <person name="Schiettekatte O."/>
            <person name="Bourhy P."/>
            <person name="Veyrier F.J."/>
            <person name="Picardeau M."/>
        </authorList>
    </citation>
    <scope>NUCLEOTIDE SEQUENCE</scope>
    <source>
        <strain evidence="2">201702690</strain>
    </source>
</reference>
<dbReference type="Proteomes" id="UP000297273">
    <property type="component" value="Unassembled WGS sequence"/>
</dbReference>
<evidence type="ECO:0000313" key="4">
    <source>
        <dbReference type="Proteomes" id="UP000297946"/>
    </source>
</evidence>
<comment type="caution">
    <text evidence="1">The sequence shown here is derived from an EMBL/GenBank/DDBJ whole genome shotgun (WGS) entry which is preliminary data.</text>
</comment>
<proteinExistence type="predicted"/>